<proteinExistence type="predicted"/>
<reference evidence="2" key="1">
    <citation type="submission" date="2023-08" db="EMBL/GenBank/DDBJ databases">
        <authorList>
            <person name="Alioto T."/>
            <person name="Alioto T."/>
            <person name="Gomez Garrido J."/>
        </authorList>
    </citation>
    <scope>NUCLEOTIDE SEQUENCE</scope>
</reference>
<name>A0AAV1G2K4_XYRNO</name>
<accession>A0AAV1G2K4</accession>
<evidence type="ECO:0000313" key="2">
    <source>
        <dbReference type="EMBL" id="CAJ1067421.1"/>
    </source>
</evidence>
<feature type="region of interest" description="Disordered" evidence="1">
    <location>
        <begin position="116"/>
        <end position="136"/>
    </location>
</feature>
<protein>
    <submittedName>
        <fullName evidence="2">Testis-specific gene A8 protein-like</fullName>
    </submittedName>
</protein>
<keyword evidence="3" id="KW-1185">Reference proteome</keyword>
<dbReference type="Proteomes" id="UP001178508">
    <property type="component" value="Chromosome 11"/>
</dbReference>
<organism evidence="2 3">
    <name type="scientific">Xyrichtys novacula</name>
    <name type="common">Pearly razorfish</name>
    <name type="synonym">Hemipteronotus novacula</name>
    <dbReference type="NCBI Taxonomy" id="13765"/>
    <lineage>
        <taxon>Eukaryota</taxon>
        <taxon>Metazoa</taxon>
        <taxon>Chordata</taxon>
        <taxon>Craniata</taxon>
        <taxon>Vertebrata</taxon>
        <taxon>Euteleostomi</taxon>
        <taxon>Actinopterygii</taxon>
        <taxon>Neopterygii</taxon>
        <taxon>Teleostei</taxon>
        <taxon>Neoteleostei</taxon>
        <taxon>Acanthomorphata</taxon>
        <taxon>Eupercaria</taxon>
        <taxon>Labriformes</taxon>
        <taxon>Labridae</taxon>
        <taxon>Xyrichtys</taxon>
    </lineage>
</organism>
<evidence type="ECO:0000256" key="1">
    <source>
        <dbReference type="SAM" id="MobiDB-lite"/>
    </source>
</evidence>
<dbReference type="EMBL" id="OY660874">
    <property type="protein sequence ID" value="CAJ1067421.1"/>
    <property type="molecule type" value="Genomic_DNA"/>
</dbReference>
<gene>
    <name evidence="2" type="ORF">XNOV1_A033826</name>
</gene>
<feature type="compositionally biased region" description="Basic and acidic residues" evidence="1">
    <location>
        <begin position="120"/>
        <end position="132"/>
    </location>
</feature>
<evidence type="ECO:0000313" key="3">
    <source>
        <dbReference type="Proteomes" id="UP001178508"/>
    </source>
</evidence>
<sequence>MILQNKSEKPPQAVTRAAASVMLTVKTGRSRRLAPQQLAGFTDSQPSRGRRLSPRQQLVRFTASLSRRATALAVSRSRSNRRVPRHQLAYSRKIQETVGRGVLGDQRTQNCLRHTQLNPKKGEGGESGHVRDVGSSCQRHQDQPCQWIPLSLLSTLCQHHQRCDTPTPPASARLSPVLSSNPAPQSGEMLLLLLLFCAPKLAGQLLHPRMVSVASFPTSLAGDPPNLGPSCR</sequence>
<dbReference type="AlphaFoldDB" id="A0AAV1G2K4"/>